<dbReference type="PRINTS" id="PR00081">
    <property type="entry name" value="GDHRDH"/>
</dbReference>
<evidence type="ECO:0000256" key="2">
    <source>
        <dbReference type="ARBA" id="ARBA00023002"/>
    </source>
</evidence>
<dbReference type="CDD" id="cd05233">
    <property type="entry name" value="SDR_c"/>
    <property type="match status" value="1"/>
</dbReference>
<keyword evidence="4" id="KW-1185">Reference proteome</keyword>
<dbReference type="GO" id="GO:0016616">
    <property type="term" value="F:oxidoreductase activity, acting on the CH-OH group of donors, NAD or NADP as acceptor"/>
    <property type="evidence" value="ECO:0007669"/>
    <property type="project" value="TreeGrafter"/>
</dbReference>
<keyword evidence="2" id="KW-0560">Oxidoreductase</keyword>
<reference evidence="3 4" key="1">
    <citation type="submission" date="2020-08" db="EMBL/GenBank/DDBJ databases">
        <title>Genomic Encyclopedia of Type Strains, Phase IV (KMG-IV): sequencing the most valuable type-strain genomes for metagenomic binning, comparative biology and taxonomic classification.</title>
        <authorList>
            <person name="Goeker M."/>
        </authorList>
    </citation>
    <scope>NUCLEOTIDE SEQUENCE [LARGE SCALE GENOMIC DNA]</scope>
    <source>
        <strain evidence="3 4">DSM 21769</strain>
    </source>
</reference>
<dbReference type="PRINTS" id="PR00080">
    <property type="entry name" value="SDRFAMILY"/>
</dbReference>
<dbReference type="InterPro" id="IPR020904">
    <property type="entry name" value="Sc_DH/Rdtase_CS"/>
</dbReference>
<comment type="similarity">
    <text evidence="1">Belongs to the short-chain dehydrogenases/reductases (SDR) family.</text>
</comment>
<evidence type="ECO:0000256" key="1">
    <source>
        <dbReference type="ARBA" id="ARBA00006484"/>
    </source>
</evidence>
<gene>
    <name evidence="3" type="ORF">HNR44_000567</name>
</gene>
<dbReference type="AlphaFoldDB" id="A0A841Q049"/>
<evidence type="ECO:0000313" key="3">
    <source>
        <dbReference type="EMBL" id="MBB6448618.1"/>
    </source>
</evidence>
<accession>A0A841Q049</accession>
<dbReference type="InterPro" id="IPR002347">
    <property type="entry name" value="SDR_fam"/>
</dbReference>
<dbReference type="PANTHER" id="PTHR42760:SF115">
    <property type="entry name" value="3-OXOACYL-[ACYL-CARRIER-PROTEIN] REDUCTASE FABG"/>
    <property type="match status" value="1"/>
</dbReference>
<comment type="caution">
    <text evidence="3">The sequence shown here is derived from an EMBL/GenBank/DDBJ whole genome shotgun (WGS) entry which is preliminary data.</text>
</comment>
<dbReference type="Gene3D" id="3.40.50.720">
    <property type="entry name" value="NAD(P)-binding Rossmann-like Domain"/>
    <property type="match status" value="1"/>
</dbReference>
<dbReference type="Proteomes" id="UP000568839">
    <property type="component" value="Unassembled WGS sequence"/>
</dbReference>
<sequence>MTEQHLKDIMTVNVSGTIYACQAVFKYMSQQKKGAIVNFRSMLSHYGSKNLLPYAASKGAIAQVTKSLAVDWAEHHIRVNAVSPGYIETNLSHGATKGPMFKERILSRTPQRRFGKPEEVAAVVSFCLSDHASFVTEADIPIDGGILAGDPSLYPPA</sequence>
<dbReference type="PANTHER" id="PTHR42760">
    <property type="entry name" value="SHORT-CHAIN DEHYDROGENASES/REDUCTASES FAMILY MEMBER"/>
    <property type="match status" value="1"/>
</dbReference>
<dbReference type="PROSITE" id="PS00061">
    <property type="entry name" value="ADH_SHORT"/>
    <property type="match status" value="1"/>
</dbReference>
<name>A0A841Q049_9BACL</name>
<organism evidence="3 4">
    <name type="scientific">Geomicrobium halophilum</name>
    <dbReference type="NCBI Taxonomy" id="549000"/>
    <lineage>
        <taxon>Bacteria</taxon>
        <taxon>Bacillati</taxon>
        <taxon>Bacillota</taxon>
        <taxon>Bacilli</taxon>
        <taxon>Bacillales</taxon>
        <taxon>Geomicrobium</taxon>
    </lineage>
</organism>
<dbReference type="PROSITE" id="PS51257">
    <property type="entry name" value="PROKAR_LIPOPROTEIN"/>
    <property type="match status" value="1"/>
</dbReference>
<dbReference type="InterPro" id="IPR036291">
    <property type="entry name" value="NAD(P)-bd_dom_sf"/>
</dbReference>
<dbReference type="SUPFAM" id="SSF51735">
    <property type="entry name" value="NAD(P)-binding Rossmann-fold domains"/>
    <property type="match status" value="1"/>
</dbReference>
<evidence type="ECO:0000313" key="4">
    <source>
        <dbReference type="Proteomes" id="UP000568839"/>
    </source>
</evidence>
<dbReference type="Pfam" id="PF13561">
    <property type="entry name" value="adh_short_C2"/>
    <property type="match status" value="1"/>
</dbReference>
<proteinExistence type="inferred from homology"/>
<dbReference type="EMBL" id="JACHHJ010000001">
    <property type="protein sequence ID" value="MBB6448618.1"/>
    <property type="molecule type" value="Genomic_DNA"/>
</dbReference>
<protein>
    <submittedName>
        <fullName evidence="3">NAD(P)-dependent dehydrogenase (Short-subunit alcohol dehydrogenase family)</fullName>
    </submittedName>
</protein>